<dbReference type="Proteomes" id="UP000184050">
    <property type="component" value="Unassembled WGS sequence"/>
</dbReference>
<gene>
    <name evidence="9" type="ORF">SAMN05444280_105143</name>
</gene>
<feature type="transmembrane region" description="Helical" evidence="7">
    <location>
        <begin position="5"/>
        <end position="27"/>
    </location>
</feature>
<dbReference type="EMBL" id="FQZE01000005">
    <property type="protein sequence ID" value="SHI75375.1"/>
    <property type="molecule type" value="Genomic_DNA"/>
</dbReference>
<proteinExistence type="predicted"/>
<dbReference type="InterPro" id="IPR036097">
    <property type="entry name" value="HisK_dim/P_sf"/>
</dbReference>
<dbReference type="Gene3D" id="3.30.565.10">
    <property type="entry name" value="Histidine kinase-like ATPase, C-terminal domain"/>
    <property type="match status" value="1"/>
</dbReference>
<dbReference type="PRINTS" id="PR00344">
    <property type="entry name" value="BCTRLSENSOR"/>
</dbReference>
<feature type="transmembrane region" description="Helical" evidence="7">
    <location>
        <begin position="349"/>
        <end position="373"/>
    </location>
</feature>
<organism evidence="9 10">
    <name type="scientific">Tangfeifania diversioriginum</name>
    <dbReference type="NCBI Taxonomy" id="1168035"/>
    <lineage>
        <taxon>Bacteria</taxon>
        <taxon>Pseudomonadati</taxon>
        <taxon>Bacteroidota</taxon>
        <taxon>Bacteroidia</taxon>
        <taxon>Marinilabiliales</taxon>
        <taxon>Prolixibacteraceae</taxon>
        <taxon>Tangfeifania</taxon>
    </lineage>
</organism>
<evidence type="ECO:0000256" key="3">
    <source>
        <dbReference type="ARBA" id="ARBA00022553"/>
    </source>
</evidence>
<keyword evidence="7" id="KW-0812">Transmembrane</keyword>
<dbReference type="SUPFAM" id="SSF55874">
    <property type="entry name" value="ATPase domain of HSP90 chaperone/DNA topoisomerase II/histidine kinase"/>
    <property type="match status" value="1"/>
</dbReference>
<dbReference type="SMART" id="SM00387">
    <property type="entry name" value="HATPase_c"/>
    <property type="match status" value="1"/>
</dbReference>
<protein>
    <recommendedName>
        <fullName evidence="2">histidine kinase</fullName>
        <ecNumber evidence="2">2.7.13.3</ecNumber>
    </recommendedName>
</protein>
<keyword evidence="4" id="KW-0808">Transferase</keyword>
<feature type="domain" description="Histidine kinase" evidence="8">
    <location>
        <begin position="388"/>
        <end position="607"/>
    </location>
</feature>
<keyword evidence="7" id="KW-0472">Membrane</keyword>
<dbReference type="Gene3D" id="1.10.287.130">
    <property type="match status" value="1"/>
</dbReference>
<evidence type="ECO:0000259" key="8">
    <source>
        <dbReference type="PROSITE" id="PS50109"/>
    </source>
</evidence>
<keyword evidence="5 9" id="KW-0418">Kinase</keyword>
<keyword evidence="6" id="KW-0902">Two-component regulatory system</keyword>
<evidence type="ECO:0000313" key="9">
    <source>
        <dbReference type="EMBL" id="SHI75375.1"/>
    </source>
</evidence>
<keyword evidence="10" id="KW-1185">Reference proteome</keyword>
<sequence>MNRKIFTGLVVLMGISILGIIAVQLVWMNNAIRVKNELFSRSVNEALNSTAEKLEERHNLGIVNQMIFSSDSAFRFEDINEFEYHFQVPEPPPPLPKNMPDSLKIKRLPRVKVPPVTISRKKRSNDGSKNIRIELETSSDSGETTTRFGLNGEAQVFSDEFTFRHGKDTTKQQIFIPDAESVSTNLDSLFSASEIKMDSLFQNINFEHLDSLYSISAVKIDSMMENLDSAWHVSPDFSKRVKNKAGNLKRTARQFVTEIVSWDASEIDTSQLQTILTGELKNRDIPINFQFGIYSDTILYAHSEAADSFKLANSEYKVELYPNAIFDRNLQLSVLFPERGSFIFQSLNWLLVASLIFSLFILTAFSLSIFYILRQKKISEMKSDFINNMTHEFKTPIATISVATDSITNDKVIHKPERIKYFAGMIKKENARMNLQVEDILTIARLDRKDFEFNWEALDVHELIQDAIEGIRIQVEKRKGNIETQLDVKNPIITTDKKHCTNLIYNLLDNAMKYSADSPEIKVATQNKANGVVISVQDTGIGMSKSVQAKIFEKFYRQSSGNIHNVKGFGLGLSYVKAVLEANRGNISVQSEPGKGSKFDVFLPFVRE</sequence>
<dbReference type="PANTHER" id="PTHR43711:SF1">
    <property type="entry name" value="HISTIDINE KINASE 1"/>
    <property type="match status" value="1"/>
</dbReference>
<dbReference type="SUPFAM" id="SSF47384">
    <property type="entry name" value="Homodimeric domain of signal transducing histidine kinase"/>
    <property type="match status" value="1"/>
</dbReference>
<dbReference type="EC" id="2.7.13.3" evidence="2"/>
<dbReference type="PANTHER" id="PTHR43711">
    <property type="entry name" value="TWO-COMPONENT HISTIDINE KINASE"/>
    <property type="match status" value="1"/>
</dbReference>
<evidence type="ECO:0000256" key="5">
    <source>
        <dbReference type="ARBA" id="ARBA00022777"/>
    </source>
</evidence>
<dbReference type="InterPro" id="IPR050736">
    <property type="entry name" value="Sensor_HK_Regulatory"/>
</dbReference>
<accession>A0A1M6DQB3</accession>
<dbReference type="FunFam" id="3.30.565.10:FF:000006">
    <property type="entry name" value="Sensor histidine kinase WalK"/>
    <property type="match status" value="1"/>
</dbReference>
<reference evidence="9 10" key="1">
    <citation type="submission" date="2016-11" db="EMBL/GenBank/DDBJ databases">
        <authorList>
            <person name="Jaros S."/>
            <person name="Januszkiewicz K."/>
            <person name="Wedrychowicz H."/>
        </authorList>
    </citation>
    <scope>NUCLEOTIDE SEQUENCE [LARGE SCALE GENOMIC DNA]</scope>
    <source>
        <strain evidence="9 10">DSM 27063</strain>
    </source>
</reference>
<dbReference type="InterPro" id="IPR003661">
    <property type="entry name" value="HisK_dim/P_dom"/>
</dbReference>
<dbReference type="RefSeq" id="WP_073166473.1">
    <property type="nucleotide sequence ID" value="NZ_FQZE01000005.1"/>
</dbReference>
<comment type="catalytic activity">
    <reaction evidence="1">
        <text>ATP + protein L-histidine = ADP + protein N-phospho-L-histidine.</text>
        <dbReference type="EC" id="2.7.13.3"/>
    </reaction>
</comment>
<dbReference type="AlphaFoldDB" id="A0A1M6DQB3"/>
<dbReference type="CDD" id="cd00075">
    <property type="entry name" value="HATPase"/>
    <property type="match status" value="1"/>
</dbReference>
<dbReference type="GO" id="GO:0000155">
    <property type="term" value="F:phosphorelay sensor kinase activity"/>
    <property type="evidence" value="ECO:0007669"/>
    <property type="project" value="InterPro"/>
</dbReference>
<dbReference type="CDD" id="cd00082">
    <property type="entry name" value="HisKA"/>
    <property type="match status" value="1"/>
</dbReference>
<dbReference type="PROSITE" id="PS50109">
    <property type="entry name" value="HIS_KIN"/>
    <property type="match status" value="1"/>
</dbReference>
<evidence type="ECO:0000256" key="1">
    <source>
        <dbReference type="ARBA" id="ARBA00000085"/>
    </source>
</evidence>
<dbReference type="Pfam" id="PF02518">
    <property type="entry name" value="HATPase_c"/>
    <property type="match status" value="1"/>
</dbReference>
<dbReference type="OrthoDB" id="1933776at2"/>
<evidence type="ECO:0000256" key="7">
    <source>
        <dbReference type="SAM" id="Phobius"/>
    </source>
</evidence>
<dbReference type="Pfam" id="PF00512">
    <property type="entry name" value="HisKA"/>
    <property type="match status" value="1"/>
</dbReference>
<name>A0A1M6DQB3_9BACT</name>
<dbReference type="STRING" id="1168035.SAMN05444280_105143"/>
<dbReference type="InterPro" id="IPR005467">
    <property type="entry name" value="His_kinase_dom"/>
</dbReference>
<keyword evidence="7" id="KW-1133">Transmembrane helix</keyword>
<dbReference type="InterPro" id="IPR004358">
    <property type="entry name" value="Sig_transdc_His_kin-like_C"/>
</dbReference>
<evidence type="ECO:0000256" key="4">
    <source>
        <dbReference type="ARBA" id="ARBA00022679"/>
    </source>
</evidence>
<evidence type="ECO:0000256" key="2">
    <source>
        <dbReference type="ARBA" id="ARBA00012438"/>
    </source>
</evidence>
<keyword evidence="3" id="KW-0597">Phosphoprotein</keyword>
<dbReference type="InterPro" id="IPR036890">
    <property type="entry name" value="HATPase_C_sf"/>
</dbReference>
<dbReference type="SMART" id="SM00388">
    <property type="entry name" value="HisKA"/>
    <property type="match status" value="1"/>
</dbReference>
<evidence type="ECO:0000256" key="6">
    <source>
        <dbReference type="ARBA" id="ARBA00023012"/>
    </source>
</evidence>
<dbReference type="InterPro" id="IPR003594">
    <property type="entry name" value="HATPase_dom"/>
</dbReference>
<evidence type="ECO:0000313" key="10">
    <source>
        <dbReference type="Proteomes" id="UP000184050"/>
    </source>
</evidence>